<feature type="domain" description="D-isomer specific 2-hydroxyacid dehydrogenase NAD-binding" evidence="3">
    <location>
        <begin position="101"/>
        <end position="269"/>
    </location>
</feature>
<accession>A0A0K6HNL2</accession>
<evidence type="ECO:0000259" key="3">
    <source>
        <dbReference type="Pfam" id="PF02826"/>
    </source>
</evidence>
<keyword evidence="1" id="KW-0560">Oxidoreductase</keyword>
<dbReference type="SUPFAM" id="SSF52283">
    <property type="entry name" value="Formate/glycerate dehydrogenase catalytic domain-like"/>
    <property type="match status" value="1"/>
</dbReference>
<dbReference type="AlphaFoldDB" id="A0A0K6HNL2"/>
<dbReference type="GO" id="GO:0016491">
    <property type="term" value="F:oxidoreductase activity"/>
    <property type="evidence" value="ECO:0007669"/>
    <property type="project" value="UniProtKB-KW"/>
</dbReference>
<dbReference type="CDD" id="cd12164">
    <property type="entry name" value="GDH_like_2"/>
    <property type="match status" value="1"/>
</dbReference>
<name>A0A0K6HNL2_9HYPH</name>
<evidence type="ECO:0000313" key="4">
    <source>
        <dbReference type="EMBL" id="CUA92388.1"/>
    </source>
</evidence>
<evidence type="ECO:0000256" key="1">
    <source>
        <dbReference type="ARBA" id="ARBA00023002"/>
    </source>
</evidence>
<organism evidence="4 5">
    <name type="scientific">Pannonibacter indicus</name>
    <dbReference type="NCBI Taxonomy" id="466044"/>
    <lineage>
        <taxon>Bacteria</taxon>
        <taxon>Pseudomonadati</taxon>
        <taxon>Pseudomonadota</taxon>
        <taxon>Alphaproteobacteria</taxon>
        <taxon>Hyphomicrobiales</taxon>
        <taxon>Stappiaceae</taxon>
        <taxon>Pannonibacter</taxon>
    </lineage>
</organism>
<sequence length="304" mass="32885">MAVLYTSEARRGEIFAAHFAAELPALPFHRDKAPDPAAVEYLVAWTVPQDVGTLYPNLKLLFSVGAGVDQLNLAGLPPQVGVVRMLEPGLAEQMKEYVTLAVLGLHRDLPRYISQKSAGLWQAGRNVPARERRLGVMGLGQLGKAVLEALAPFGFPLAGWSRSPQDIPGVETFTDLPAFLARTDILICLLPLTAETTGLLNAELFAQLPHGAALVHAGRGRQLDHDALLRALENGQLSSAWLDVTDPEPLPPDHPFWQHQQIVLTPHVACQTRADDGARHVIAGIRAHQAGLPVPGLIDRARGY</sequence>
<dbReference type="Proteomes" id="UP000183900">
    <property type="component" value="Unassembled WGS sequence"/>
</dbReference>
<dbReference type="GO" id="GO:0051287">
    <property type="term" value="F:NAD binding"/>
    <property type="evidence" value="ECO:0007669"/>
    <property type="project" value="InterPro"/>
</dbReference>
<keyword evidence="2" id="KW-0520">NAD</keyword>
<dbReference type="Gene3D" id="3.40.50.720">
    <property type="entry name" value="NAD(P)-binding Rossmann-like Domain"/>
    <property type="match status" value="2"/>
</dbReference>
<gene>
    <name evidence="4" type="ORF">Ga0061067_101508</name>
</gene>
<proteinExistence type="predicted"/>
<protein>
    <submittedName>
        <fullName evidence="4">Phosphoglycerate dehydrogenase or related dehydrogenase</fullName>
    </submittedName>
</protein>
<dbReference type="InterPro" id="IPR036291">
    <property type="entry name" value="NAD(P)-bd_dom_sf"/>
</dbReference>
<keyword evidence="5" id="KW-1185">Reference proteome</keyword>
<evidence type="ECO:0000313" key="5">
    <source>
        <dbReference type="Proteomes" id="UP000183900"/>
    </source>
</evidence>
<evidence type="ECO:0000256" key="2">
    <source>
        <dbReference type="ARBA" id="ARBA00023027"/>
    </source>
</evidence>
<dbReference type="SUPFAM" id="SSF51735">
    <property type="entry name" value="NAD(P)-binding Rossmann-fold domains"/>
    <property type="match status" value="1"/>
</dbReference>
<dbReference type="InterPro" id="IPR006140">
    <property type="entry name" value="D-isomer_DH_NAD-bd"/>
</dbReference>
<dbReference type="RefSeq" id="WP_055454212.1">
    <property type="nucleotide sequence ID" value="NZ_CYHE01000001.1"/>
</dbReference>
<dbReference type="EMBL" id="CYHE01000001">
    <property type="protein sequence ID" value="CUA92388.1"/>
    <property type="molecule type" value="Genomic_DNA"/>
</dbReference>
<reference evidence="5" key="1">
    <citation type="submission" date="2015-08" db="EMBL/GenBank/DDBJ databases">
        <authorList>
            <person name="Varghese N."/>
        </authorList>
    </citation>
    <scope>NUCLEOTIDE SEQUENCE [LARGE SCALE GENOMIC DNA]</scope>
    <source>
        <strain evidence="5">DSM 23407</strain>
    </source>
</reference>
<dbReference type="Pfam" id="PF02826">
    <property type="entry name" value="2-Hacid_dh_C"/>
    <property type="match status" value="1"/>
</dbReference>
<dbReference type="PANTHER" id="PTHR43333:SF1">
    <property type="entry name" value="D-ISOMER SPECIFIC 2-HYDROXYACID DEHYDROGENASE NAD-BINDING DOMAIN-CONTAINING PROTEIN"/>
    <property type="match status" value="1"/>
</dbReference>
<dbReference type="PANTHER" id="PTHR43333">
    <property type="entry name" value="2-HACID_DH_C DOMAIN-CONTAINING PROTEIN"/>
    <property type="match status" value="1"/>
</dbReference>
<dbReference type="OrthoDB" id="9787219at2"/>